<dbReference type="GO" id="GO:0005975">
    <property type="term" value="P:carbohydrate metabolic process"/>
    <property type="evidence" value="ECO:0007669"/>
    <property type="project" value="InterPro"/>
</dbReference>
<dbReference type="Gene3D" id="2.60.40.1180">
    <property type="entry name" value="Golgi alpha-mannosidase II"/>
    <property type="match status" value="1"/>
</dbReference>
<dbReference type="AlphaFoldDB" id="R7S5Q4"/>
<keyword evidence="3" id="KW-0479">Metal-binding</keyword>
<accession>R7S5Q4</accession>
<dbReference type="Gene3D" id="3.20.20.80">
    <property type="entry name" value="Glycosidases"/>
    <property type="match status" value="1"/>
</dbReference>
<dbReference type="InterPro" id="IPR013780">
    <property type="entry name" value="Glyco_hydro_b"/>
</dbReference>
<keyword evidence="4 8" id="KW-0378">Hydrolase</keyword>
<comment type="similarity">
    <text evidence="2">Belongs to the glycosyl hydrolase 13 family.</text>
</comment>
<evidence type="ECO:0000313" key="9">
    <source>
        <dbReference type="Proteomes" id="UP000054196"/>
    </source>
</evidence>
<dbReference type="OrthoDB" id="550577at2759"/>
<dbReference type="SUPFAM" id="SSF51445">
    <property type="entry name" value="(Trans)glycosidases"/>
    <property type="match status" value="1"/>
</dbReference>
<dbReference type="GO" id="GO:0004553">
    <property type="term" value="F:hydrolase activity, hydrolyzing O-glycosyl compounds"/>
    <property type="evidence" value="ECO:0007669"/>
    <property type="project" value="InterPro"/>
</dbReference>
<name>R7S5Q4_PUNST</name>
<dbReference type="eggNOG" id="KOG0471">
    <property type="taxonomic scope" value="Eukaryota"/>
</dbReference>
<evidence type="ECO:0000256" key="6">
    <source>
        <dbReference type="ARBA" id="ARBA00023295"/>
    </source>
</evidence>
<dbReference type="Proteomes" id="UP000054196">
    <property type="component" value="Unassembled WGS sequence"/>
</dbReference>
<protein>
    <submittedName>
        <fullName evidence="8">Glycoside hydrolase family 13 protein</fullName>
    </submittedName>
</protein>
<sequence length="521" mass="58877">MPFINWLPQFLRPWPHPALPGMRLAPESSCDNPLMIQCFTWDAKFEGKSWWKHLDDEIPRLKELGVTQLWLPPAHKAMRPEGQGYDAYDLWDLGEFDQKGAIATRWGTKDELLQLSATAKLAGIDLILDAILNHKLGADRCEPCLAVPVDPKNRMRDLAPPREIEAWTIYEFPGRGNQYSAMKWNHAHFTGVDWDQRTKTGGVYRLVSDRHKGWSRNVDNELGNYDYLLGSDIDHRHSEVIQDQEAWGRWVLETTGAQGFRLDAIKHMDRVFLRNFLSRTRDASGKSRMFAVAEYWSANLKLILPYVRAFGGLTSFFDVPLHDNFHQASKRGPSYDLRRIFDKTLVKARPGDAVTFVDNHDTQIGQSLESWVGSNFKLQAYALILLRAEGHPCVFYGDLYPNKECYDPEVAQPLDTLIRARKLYAYGPTRDFFDSPNCIGWVRVGDSTRQGSGCMVVVSNAPPRSQPQILRMNVGDTAGAGPQRTYRALLGSEIPVVTVGADGWAAFSCPPGGVQVWVPEG</sequence>
<evidence type="ECO:0000256" key="4">
    <source>
        <dbReference type="ARBA" id="ARBA00022801"/>
    </source>
</evidence>
<dbReference type="Gene3D" id="2.40.30.140">
    <property type="match status" value="1"/>
</dbReference>
<keyword evidence="6" id="KW-0326">Glycosidase</keyword>
<dbReference type="PANTHER" id="PTHR43447">
    <property type="entry name" value="ALPHA-AMYLASE"/>
    <property type="match status" value="1"/>
</dbReference>
<keyword evidence="9" id="KW-1185">Reference proteome</keyword>
<dbReference type="HOGENOM" id="CLU_024572_2_0_1"/>
<dbReference type="PIRSF" id="PIRSF001021">
    <property type="entry name" value="Alph-amls_thrmst"/>
    <property type="match status" value="1"/>
</dbReference>
<dbReference type="NCBIfam" id="NF006969">
    <property type="entry name" value="PRK09441.1-2"/>
    <property type="match status" value="1"/>
</dbReference>
<evidence type="ECO:0000256" key="2">
    <source>
        <dbReference type="ARBA" id="ARBA00008061"/>
    </source>
</evidence>
<dbReference type="OMA" id="MQYFEWN"/>
<dbReference type="CDD" id="cd11318">
    <property type="entry name" value="AmyAc_bac_fung_AmyA"/>
    <property type="match status" value="1"/>
</dbReference>
<dbReference type="Pfam" id="PF00128">
    <property type="entry name" value="Alpha-amylase"/>
    <property type="match status" value="1"/>
</dbReference>
<keyword evidence="5" id="KW-0119">Carbohydrate metabolism</keyword>
<dbReference type="KEGG" id="psq:PUNSTDRAFT_107717"/>
<dbReference type="SUPFAM" id="SSF51011">
    <property type="entry name" value="Glycosyl hydrolase domain"/>
    <property type="match status" value="1"/>
</dbReference>
<dbReference type="InterPro" id="IPR017853">
    <property type="entry name" value="GH"/>
</dbReference>
<comment type="cofactor">
    <cofactor evidence="1">
        <name>Ca(2+)</name>
        <dbReference type="ChEBI" id="CHEBI:29108"/>
    </cofactor>
</comment>
<feature type="domain" description="Glycosyl hydrolase family 13 catalytic" evidence="7">
    <location>
        <begin position="33"/>
        <end position="421"/>
    </location>
</feature>
<evidence type="ECO:0000259" key="7">
    <source>
        <dbReference type="SMART" id="SM00642"/>
    </source>
</evidence>
<dbReference type="InterPro" id="IPR013776">
    <property type="entry name" value="A-amylase_thermo"/>
</dbReference>
<dbReference type="EMBL" id="JH687552">
    <property type="protein sequence ID" value="EIN04871.1"/>
    <property type="molecule type" value="Genomic_DNA"/>
</dbReference>
<proteinExistence type="inferred from homology"/>
<dbReference type="InterPro" id="IPR006047">
    <property type="entry name" value="GH13_cat_dom"/>
</dbReference>
<dbReference type="GO" id="GO:0005509">
    <property type="term" value="F:calcium ion binding"/>
    <property type="evidence" value="ECO:0007669"/>
    <property type="project" value="InterPro"/>
</dbReference>
<dbReference type="RefSeq" id="XP_007387794.1">
    <property type="nucleotide sequence ID" value="XM_007387732.1"/>
</dbReference>
<evidence type="ECO:0000256" key="5">
    <source>
        <dbReference type="ARBA" id="ARBA00023277"/>
    </source>
</evidence>
<evidence type="ECO:0000256" key="3">
    <source>
        <dbReference type="ARBA" id="ARBA00022723"/>
    </source>
</evidence>
<reference evidence="9" key="1">
    <citation type="journal article" date="2012" name="Science">
        <title>The Paleozoic origin of enzymatic lignin decomposition reconstructed from 31 fungal genomes.</title>
        <authorList>
            <person name="Floudas D."/>
            <person name="Binder M."/>
            <person name="Riley R."/>
            <person name="Barry K."/>
            <person name="Blanchette R.A."/>
            <person name="Henrissat B."/>
            <person name="Martinez A.T."/>
            <person name="Otillar R."/>
            <person name="Spatafora J.W."/>
            <person name="Yadav J.S."/>
            <person name="Aerts A."/>
            <person name="Benoit I."/>
            <person name="Boyd A."/>
            <person name="Carlson A."/>
            <person name="Copeland A."/>
            <person name="Coutinho P.M."/>
            <person name="de Vries R.P."/>
            <person name="Ferreira P."/>
            <person name="Findley K."/>
            <person name="Foster B."/>
            <person name="Gaskell J."/>
            <person name="Glotzer D."/>
            <person name="Gorecki P."/>
            <person name="Heitman J."/>
            <person name="Hesse C."/>
            <person name="Hori C."/>
            <person name="Igarashi K."/>
            <person name="Jurgens J.A."/>
            <person name="Kallen N."/>
            <person name="Kersten P."/>
            <person name="Kohler A."/>
            <person name="Kuees U."/>
            <person name="Kumar T.K.A."/>
            <person name="Kuo A."/>
            <person name="LaButti K."/>
            <person name="Larrondo L.F."/>
            <person name="Lindquist E."/>
            <person name="Ling A."/>
            <person name="Lombard V."/>
            <person name="Lucas S."/>
            <person name="Lundell T."/>
            <person name="Martin R."/>
            <person name="McLaughlin D.J."/>
            <person name="Morgenstern I."/>
            <person name="Morin E."/>
            <person name="Murat C."/>
            <person name="Nagy L.G."/>
            <person name="Nolan M."/>
            <person name="Ohm R.A."/>
            <person name="Patyshakuliyeva A."/>
            <person name="Rokas A."/>
            <person name="Ruiz-Duenas F.J."/>
            <person name="Sabat G."/>
            <person name="Salamov A."/>
            <person name="Samejima M."/>
            <person name="Schmutz J."/>
            <person name="Slot J.C."/>
            <person name="St John F."/>
            <person name="Stenlid J."/>
            <person name="Sun H."/>
            <person name="Sun S."/>
            <person name="Syed K."/>
            <person name="Tsang A."/>
            <person name="Wiebenga A."/>
            <person name="Young D."/>
            <person name="Pisabarro A."/>
            <person name="Eastwood D.C."/>
            <person name="Martin F."/>
            <person name="Cullen D."/>
            <person name="Grigoriev I.V."/>
            <person name="Hibbett D.S."/>
        </authorList>
    </citation>
    <scope>NUCLEOTIDE SEQUENCE [LARGE SCALE GENOMIC DNA]</scope>
    <source>
        <strain evidence="9">HHB-11173 SS5</strain>
    </source>
</reference>
<gene>
    <name evidence="8" type="ORF">PUNSTDRAFT_107717</name>
</gene>
<dbReference type="GeneID" id="18876115"/>
<evidence type="ECO:0000256" key="1">
    <source>
        <dbReference type="ARBA" id="ARBA00001913"/>
    </source>
</evidence>
<organism evidence="8 9">
    <name type="scientific">Punctularia strigosozonata (strain HHB-11173)</name>
    <name type="common">White-rot fungus</name>
    <dbReference type="NCBI Taxonomy" id="741275"/>
    <lineage>
        <taxon>Eukaryota</taxon>
        <taxon>Fungi</taxon>
        <taxon>Dikarya</taxon>
        <taxon>Basidiomycota</taxon>
        <taxon>Agaricomycotina</taxon>
        <taxon>Agaricomycetes</taxon>
        <taxon>Corticiales</taxon>
        <taxon>Punctulariaceae</taxon>
        <taxon>Punctularia</taxon>
    </lineage>
</organism>
<dbReference type="NCBIfam" id="NF006968">
    <property type="entry name" value="PRK09441.1-1"/>
    <property type="match status" value="1"/>
</dbReference>
<dbReference type="SMART" id="SM00642">
    <property type="entry name" value="Aamy"/>
    <property type="match status" value="1"/>
</dbReference>
<evidence type="ECO:0000313" key="8">
    <source>
        <dbReference type="EMBL" id="EIN04871.1"/>
    </source>
</evidence>